<reference evidence="1" key="1">
    <citation type="submission" date="2022-11" db="EMBL/GenBank/DDBJ databases">
        <title>Minimal conservation of predation-associated metabolite biosynthetic gene clusters underscores biosynthetic potential of Myxococcota including descriptions for ten novel species: Archangium lansinium sp. nov., Myxococcus landrumus sp. nov., Nannocystis bai.</title>
        <authorList>
            <person name="Ahearne A."/>
            <person name="Stevens C."/>
            <person name="Phillips K."/>
        </authorList>
    </citation>
    <scope>NUCLEOTIDE SEQUENCE</scope>
    <source>
        <strain evidence="1">Na p29</strain>
    </source>
</reference>
<evidence type="ECO:0000313" key="2">
    <source>
        <dbReference type="Proteomes" id="UP001150924"/>
    </source>
</evidence>
<keyword evidence="2" id="KW-1185">Reference proteome</keyword>
<protein>
    <submittedName>
        <fullName evidence="1">Uncharacterized protein</fullName>
    </submittedName>
</protein>
<organism evidence="1 2">
    <name type="scientific">Nannocystis pusilla</name>
    <dbReference type="NCBI Taxonomy" id="889268"/>
    <lineage>
        <taxon>Bacteria</taxon>
        <taxon>Pseudomonadati</taxon>
        <taxon>Myxococcota</taxon>
        <taxon>Polyangia</taxon>
        <taxon>Nannocystales</taxon>
        <taxon>Nannocystaceae</taxon>
        <taxon>Nannocystis</taxon>
    </lineage>
</organism>
<dbReference type="EMBL" id="JAPNKE010000002">
    <property type="protein sequence ID" value="MCY1013071.1"/>
    <property type="molecule type" value="Genomic_DNA"/>
</dbReference>
<accession>A0A9X3F7V6</accession>
<comment type="caution">
    <text evidence="1">The sequence shown here is derived from an EMBL/GenBank/DDBJ whole genome shotgun (WGS) entry which is preliminary data.</text>
</comment>
<proteinExistence type="predicted"/>
<gene>
    <name evidence="1" type="ORF">OV079_47575</name>
</gene>
<name>A0A9X3F7V6_9BACT</name>
<dbReference type="AlphaFoldDB" id="A0A9X3F7V6"/>
<dbReference type="RefSeq" id="WP_267776743.1">
    <property type="nucleotide sequence ID" value="NZ_JAPNKE010000002.1"/>
</dbReference>
<dbReference type="Proteomes" id="UP001150924">
    <property type="component" value="Unassembled WGS sequence"/>
</dbReference>
<evidence type="ECO:0000313" key="1">
    <source>
        <dbReference type="EMBL" id="MCY1013071.1"/>
    </source>
</evidence>
<sequence length="201" mass="23494">MLIACCCWMMASGFGCARRIDLTPQEFERWHREDPDLNDLRVYPSRRLLSFYPQLGDDVTRDVKDRKVIERGEKQRHRRLVTRSTSGKIVAIDELNGMPRFWVTFYADCAAPECAYGFVQTELHRYSLVSVPQLEGFQPPISYRRNRLKRNKIRLLRQRSLAETNEVLAAPRSGKALPIDLQLRKDSWRPTRTTWEKAPGV</sequence>